<organism evidence="2 3">
    <name type="scientific">Cochliobolus sativus</name>
    <name type="common">Common root rot and spot blotch fungus</name>
    <name type="synonym">Bipolaris sorokiniana</name>
    <dbReference type="NCBI Taxonomy" id="45130"/>
    <lineage>
        <taxon>Eukaryota</taxon>
        <taxon>Fungi</taxon>
        <taxon>Dikarya</taxon>
        <taxon>Ascomycota</taxon>
        <taxon>Pezizomycotina</taxon>
        <taxon>Dothideomycetes</taxon>
        <taxon>Pleosporomycetidae</taxon>
        <taxon>Pleosporales</taxon>
        <taxon>Pleosporineae</taxon>
        <taxon>Pleosporaceae</taxon>
        <taxon>Bipolaris</taxon>
    </lineage>
</organism>
<protein>
    <submittedName>
        <fullName evidence="2">Uncharacterized protein</fullName>
    </submittedName>
</protein>
<accession>A0A8H5ZFN7</accession>
<comment type="caution">
    <text evidence="2">The sequence shown here is derived from an EMBL/GenBank/DDBJ whole genome shotgun (WGS) entry which is preliminary data.</text>
</comment>
<evidence type="ECO:0000256" key="1">
    <source>
        <dbReference type="SAM" id="MobiDB-lite"/>
    </source>
</evidence>
<dbReference type="Proteomes" id="UP000624244">
    <property type="component" value="Unassembled WGS sequence"/>
</dbReference>
<proteinExistence type="predicted"/>
<feature type="compositionally biased region" description="Polar residues" evidence="1">
    <location>
        <begin position="1"/>
        <end position="23"/>
    </location>
</feature>
<dbReference type="AlphaFoldDB" id="A0A8H5ZFN7"/>
<name>A0A8H5ZFN7_COCSA</name>
<evidence type="ECO:0000313" key="3">
    <source>
        <dbReference type="Proteomes" id="UP000624244"/>
    </source>
</evidence>
<sequence length="102" mass="11027">MADASNSHRTAPAQNLGVNNNSDIADLSHAQEPAPAFQPTTPTDLPLRQSKHSVGGTRSKIYDVTEKFTRACNALEVGQLVKDDYFTLFESIGAIEVADSCY</sequence>
<dbReference type="EMBL" id="WNKQ01000012">
    <property type="protein sequence ID" value="KAF5847899.1"/>
    <property type="molecule type" value="Genomic_DNA"/>
</dbReference>
<reference evidence="2" key="1">
    <citation type="submission" date="2019-11" db="EMBL/GenBank/DDBJ databases">
        <title>Bipolaris sorokiniana Genome sequencing.</title>
        <authorList>
            <person name="Wang H."/>
        </authorList>
    </citation>
    <scope>NUCLEOTIDE SEQUENCE</scope>
</reference>
<gene>
    <name evidence="2" type="ORF">GGP41_009083</name>
</gene>
<evidence type="ECO:0000313" key="2">
    <source>
        <dbReference type="EMBL" id="KAF5847899.1"/>
    </source>
</evidence>
<feature type="region of interest" description="Disordered" evidence="1">
    <location>
        <begin position="1"/>
        <end position="56"/>
    </location>
</feature>